<protein>
    <submittedName>
        <fullName evidence="1">Uncharacterized protein</fullName>
    </submittedName>
</protein>
<accession>A0A2Y8IM70</accession>
<dbReference type="RefSeq" id="WP_019842864.1">
    <property type="nucleotide sequence ID" value="NZ_BFLV01000068.1"/>
</dbReference>
<name>A0A2Y8IM70_ECOLX</name>
<evidence type="ECO:0000313" key="1">
    <source>
        <dbReference type="EMBL" id="RYL82785.1"/>
    </source>
</evidence>
<sequence length="163" mass="19050">MRGKDWSYIFSIIFFICLSLVLTYYLHDKVRYNKELLGLVANIFSILTGFLLLVITTSGDVASFTEGKSRSEKYATKRKFEIRFSRYMMLFYLYLTVLCLIFFYYMLLPPGDTSKILASKPPVTNLSLALEFIICWLSIISFGCSFFIPIKLKQIYNEKLKQQ</sequence>
<dbReference type="EMBL" id="SERV01000006">
    <property type="protein sequence ID" value="RYL82785.1"/>
    <property type="molecule type" value="Genomic_DNA"/>
</dbReference>
<organism evidence="1 2">
    <name type="scientific">Escherichia coli</name>
    <dbReference type="NCBI Taxonomy" id="562"/>
    <lineage>
        <taxon>Bacteria</taxon>
        <taxon>Pseudomonadati</taxon>
        <taxon>Pseudomonadota</taxon>
        <taxon>Gammaproteobacteria</taxon>
        <taxon>Enterobacterales</taxon>
        <taxon>Enterobacteriaceae</taxon>
        <taxon>Escherichia</taxon>
    </lineage>
</organism>
<dbReference type="Proteomes" id="UP000291778">
    <property type="component" value="Unassembled WGS sequence"/>
</dbReference>
<evidence type="ECO:0000313" key="2">
    <source>
        <dbReference type="Proteomes" id="UP000291778"/>
    </source>
</evidence>
<gene>
    <name evidence="1" type="ORF">EWK56_11025</name>
</gene>
<comment type="caution">
    <text evidence="1">The sequence shown here is derived from an EMBL/GenBank/DDBJ whole genome shotgun (WGS) entry which is preliminary data.</text>
</comment>
<proteinExistence type="predicted"/>
<dbReference type="AlphaFoldDB" id="A0A2Y8IM70"/>
<reference evidence="1 2" key="1">
    <citation type="submission" date="2019-02" db="EMBL/GenBank/DDBJ databases">
        <authorList>
            <person name="Slukin P."/>
            <person name="Fursova N."/>
            <person name="Ermolenko Z."/>
            <person name="Mayskaya N."/>
            <person name="Kislichkina A."/>
            <person name="Mukhina T."/>
            <person name="Sizova A."/>
            <person name="Bogun A."/>
        </authorList>
    </citation>
    <scope>NUCLEOTIDE SEQUENCE [LARGE SCALE GENOMIC DNA]</scope>
    <source>
        <strain evidence="2">SCPM-O-B-8431(U15)</strain>
    </source>
</reference>